<comment type="caution">
    <text evidence="9">The sequence shown here is derived from an EMBL/GenBank/DDBJ whole genome shotgun (WGS) entry which is preliminary data.</text>
</comment>
<evidence type="ECO:0000313" key="10">
    <source>
        <dbReference type="Proteomes" id="UP000320813"/>
    </source>
</evidence>
<evidence type="ECO:0000256" key="7">
    <source>
        <dbReference type="ARBA" id="ARBA00023317"/>
    </source>
</evidence>
<dbReference type="SFLD" id="SFLDF00471">
    <property type="entry name" value="Pyruvoyl-dependent_arginine_de"/>
    <property type="match status" value="1"/>
</dbReference>
<keyword evidence="5" id="KW-0210">Decarboxylase</keyword>
<dbReference type="SFLD" id="SFLDG01170">
    <property type="entry name" value="Pyruvoyl-dependent_arginine_de"/>
    <property type="match status" value="1"/>
</dbReference>
<protein>
    <recommendedName>
        <fullName evidence="4">Pyruvoyl-dependent arginine decarboxylase AaxB</fullName>
        <ecNumber evidence="3">4.1.1.19</ecNumber>
    </recommendedName>
</protein>
<dbReference type="Pfam" id="PF01862">
    <property type="entry name" value="PvlArgDC"/>
    <property type="match status" value="1"/>
</dbReference>
<dbReference type="NCBIfam" id="TIGR00286">
    <property type="entry name" value="pyruvoyl-dependent arginine decarboxylase"/>
    <property type="match status" value="1"/>
</dbReference>
<keyword evidence="7" id="KW-0670">Pyruvate</keyword>
<dbReference type="PANTHER" id="PTHR40438:SF1">
    <property type="entry name" value="PYRUVOYL-DEPENDENT ARGININE DECARBOXYLASE"/>
    <property type="match status" value="1"/>
</dbReference>
<dbReference type="InterPro" id="IPR002724">
    <property type="entry name" value="Pyruvoyl-dep_arg_deCO2ase"/>
</dbReference>
<dbReference type="SUPFAM" id="SSF56271">
    <property type="entry name" value="Pyruvoyl-dependent histidine and arginine decarboxylases"/>
    <property type="match status" value="1"/>
</dbReference>
<keyword evidence="6 9" id="KW-0456">Lyase</keyword>
<gene>
    <name evidence="9" type="ORF">EVJ47_06025</name>
</gene>
<evidence type="ECO:0000256" key="4">
    <source>
        <dbReference type="ARBA" id="ARBA00014727"/>
    </source>
</evidence>
<evidence type="ECO:0000256" key="3">
    <source>
        <dbReference type="ARBA" id="ARBA00012426"/>
    </source>
</evidence>
<comment type="cofactor">
    <cofactor evidence="1">
        <name>pyruvate</name>
        <dbReference type="ChEBI" id="CHEBI:15361"/>
    </cofactor>
</comment>
<evidence type="ECO:0000256" key="5">
    <source>
        <dbReference type="ARBA" id="ARBA00022793"/>
    </source>
</evidence>
<reference evidence="9 10" key="1">
    <citation type="submission" date="2019-01" db="EMBL/GenBank/DDBJ databases">
        <title>Insights into ecological role of a new deltaproteobacterial order Candidatus Sinidesulfobacterales (Sva0485) by metagenomics and metatranscriptomics.</title>
        <authorList>
            <person name="Tan S."/>
            <person name="Liu J."/>
            <person name="Fang Y."/>
            <person name="Hedlund B.P."/>
            <person name="Lian Z.H."/>
            <person name="Huang L.Y."/>
            <person name="Li J.T."/>
            <person name="Huang L.N."/>
            <person name="Li W.J."/>
            <person name="Jiang H.C."/>
            <person name="Dong H.L."/>
            <person name="Shu W.S."/>
        </authorList>
    </citation>
    <scope>NUCLEOTIDE SEQUENCE [LARGE SCALE GENOMIC DNA]</scope>
    <source>
        <strain evidence="9">AP3</strain>
    </source>
</reference>
<dbReference type="GO" id="GO:0006527">
    <property type="term" value="P:L-arginine catabolic process"/>
    <property type="evidence" value="ECO:0007669"/>
    <property type="project" value="InterPro"/>
</dbReference>
<evidence type="ECO:0000256" key="8">
    <source>
        <dbReference type="ARBA" id="ARBA00049309"/>
    </source>
</evidence>
<dbReference type="PANTHER" id="PTHR40438">
    <property type="entry name" value="PYRUVOYL-DEPENDENT ARGININE DECARBOXYLASE"/>
    <property type="match status" value="1"/>
</dbReference>
<dbReference type="AlphaFoldDB" id="A0A519BAB7"/>
<comment type="similarity">
    <text evidence="2">Belongs to the pyruvoyl-dependent arginine decarboxylase family.</text>
</comment>
<accession>A0A519BAB7</accession>
<dbReference type="GO" id="GO:0008792">
    <property type="term" value="F:arginine decarboxylase activity"/>
    <property type="evidence" value="ECO:0007669"/>
    <property type="project" value="UniProtKB-EC"/>
</dbReference>
<sequence length="161" mass="17210">MFETPDTYTLVSGESNGTSKLGAFDIAILKAGIGNTNLIKLSSILPPNSTFTNKITYPKGVLVPIAYGYAVSDKQGETISASVAIAISKEDGFGVIMEYSGVASAKNAEETVRKMAEDAMNYRNIGIKEIKSIAVEHTVTVSWGCAFAGVPMWYSKLLTNK</sequence>
<dbReference type="InterPro" id="IPR016105">
    <property type="entry name" value="Pyr-dep_his/arg-deCO2ase_sand"/>
</dbReference>
<organism evidence="9 10">
    <name type="scientific">Candidatus Acidulodesulfobacterium ferriphilum</name>
    <dbReference type="NCBI Taxonomy" id="2597223"/>
    <lineage>
        <taxon>Bacteria</taxon>
        <taxon>Deltaproteobacteria</taxon>
        <taxon>Candidatus Acidulodesulfobacterales</taxon>
        <taxon>Candidatus Acidulodesulfobacterium</taxon>
    </lineage>
</organism>
<dbReference type="InterPro" id="IPR016104">
    <property type="entry name" value="Pyr-dep_his/arg-deCO2ase"/>
</dbReference>
<evidence type="ECO:0000256" key="6">
    <source>
        <dbReference type="ARBA" id="ARBA00023239"/>
    </source>
</evidence>
<dbReference type="EMBL" id="SGBD01000003">
    <property type="protein sequence ID" value="RZD14223.1"/>
    <property type="molecule type" value="Genomic_DNA"/>
</dbReference>
<evidence type="ECO:0000256" key="1">
    <source>
        <dbReference type="ARBA" id="ARBA00001928"/>
    </source>
</evidence>
<dbReference type="SFLD" id="SFLDS00055">
    <property type="entry name" value="Pyruvoyl-Dependent_Histidine/A"/>
    <property type="match status" value="1"/>
</dbReference>
<dbReference type="Proteomes" id="UP000320813">
    <property type="component" value="Unassembled WGS sequence"/>
</dbReference>
<dbReference type="Gene3D" id="3.30.60.30">
    <property type="match status" value="1"/>
</dbReference>
<dbReference type="EC" id="4.1.1.19" evidence="3"/>
<evidence type="ECO:0000256" key="2">
    <source>
        <dbReference type="ARBA" id="ARBA00008611"/>
    </source>
</evidence>
<proteinExistence type="inferred from homology"/>
<name>A0A519BAB7_9DELT</name>
<comment type="catalytic activity">
    <reaction evidence="8">
        <text>L-arginine + H(+) = agmatine + CO2</text>
        <dbReference type="Rhea" id="RHEA:17641"/>
        <dbReference type="ChEBI" id="CHEBI:15378"/>
        <dbReference type="ChEBI" id="CHEBI:16526"/>
        <dbReference type="ChEBI" id="CHEBI:32682"/>
        <dbReference type="ChEBI" id="CHEBI:58145"/>
        <dbReference type="EC" id="4.1.1.19"/>
    </reaction>
</comment>
<dbReference type="Gene3D" id="3.50.20.10">
    <property type="entry name" value="Pyruvoyl-Dependent Histidine Decarboxylase, subunit B"/>
    <property type="match status" value="1"/>
</dbReference>
<evidence type="ECO:0000313" key="9">
    <source>
        <dbReference type="EMBL" id="RZD14223.1"/>
    </source>
</evidence>